<feature type="transmembrane region" description="Helical" evidence="9">
    <location>
        <begin position="143"/>
        <end position="166"/>
    </location>
</feature>
<evidence type="ECO:0000256" key="7">
    <source>
        <dbReference type="ARBA" id="ARBA00023177"/>
    </source>
</evidence>
<keyword evidence="3 9" id="KW-0813">Transport</keyword>
<dbReference type="SUPFAM" id="SSF111352">
    <property type="entry name" value="Ammonium transporter"/>
    <property type="match status" value="1"/>
</dbReference>
<dbReference type="Proteomes" id="UP000253490">
    <property type="component" value="Unassembled WGS sequence"/>
</dbReference>
<feature type="transmembrane region" description="Helical" evidence="9">
    <location>
        <begin position="301"/>
        <end position="319"/>
    </location>
</feature>
<evidence type="ECO:0000256" key="8">
    <source>
        <dbReference type="ARBA" id="ARBA00050025"/>
    </source>
</evidence>
<gene>
    <name evidence="11" type="ORF">DES36_11815</name>
</gene>
<feature type="transmembrane region" description="Helical" evidence="9">
    <location>
        <begin position="357"/>
        <end position="379"/>
    </location>
</feature>
<dbReference type="EMBL" id="QNRX01000018">
    <property type="protein sequence ID" value="RBP59665.1"/>
    <property type="molecule type" value="Genomic_DNA"/>
</dbReference>
<dbReference type="NCBIfam" id="TIGR00836">
    <property type="entry name" value="amt"/>
    <property type="match status" value="1"/>
</dbReference>
<feature type="transmembrane region" description="Helical" evidence="9">
    <location>
        <begin position="173"/>
        <end position="193"/>
    </location>
</feature>
<organism evidence="11 12">
    <name type="scientific">Alkalibaculum bacchi</name>
    <dbReference type="NCBI Taxonomy" id="645887"/>
    <lineage>
        <taxon>Bacteria</taxon>
        <taxon>Bacillati</taxon>
        <taxon>Bacillota</taxon>
        <taxon>Clostridia</taxon>
        <taxon>Eubacteriales</taxon>
        <taxon>Eubacteriaceae</taxon>
        <taxon>Alkalibaculum</taxon>
    </lineage>
</organism>
<dbReference type="GO" id="GO:0005886">
    <property type="term" value="C:plasma membrane"/>
    <property type="evidence" value="ECO:0007669"/>
    <property type="project" value="UniProtKB-SubCell"/>
</dbReference>
<feature type="domain" description="Ammonium transporter AmtB-like" evidence="10">
    <location>
        <begin position="51"/>
        <end position="452"/>
    </location>
</feature>
<feature type="transmembrane region" description="Helical" evidence="9">
    <location>
        <begin position="242"/>
        <end position="261"/>
    </location>
</feature>
<dbReference type="InterPro" id="IPR001905">
    <property type="entry name" value="Ammonium_transpt"/>
</dbReference>
<reference evidence="11 12" key="1">
    <citation type="submission" date="2018-06" db="EMBL/GenBank/DDBJ databases">
        <title>Genomic Encyclopedia of Type Strains, Phase IV (KMG-IV): sequencing the most valuable type-strain genomes for metagenomic binning, comparative biology and taxonomic classification.</title>
        <authorList>
            <person name="Goeker M."/>
        </authorList>
    </citation>
    <scope>NUCLEOTIDE SEQUENCE [LARGE SCALE GENOMIC DNA]</scope>
    <source>
        <strain evidence="11 12">DSM 22112</strain>
    </source>
</reference>
<keyword evidence="12" id="KW-1185">Reference proteome</keyword>
<feature type="transmembrane region" description="Helical" evidence="9">
    <location>
        <begin position="399"/>
        <end position="425"/>
    </location>
</feature>
<keyword evidence="5 9" id="KW-1133">Transmembrane helix</keyword>
<protein>
    <recommendedName>
        <fullName evidence="8 9">Ammonium transporter</fullName>
    </recommendedName>
</protein>
<evidence type="ECO:0000259" key="10">
    <source>
        <dbReference type="Pfam" id="PF00909"/>
    </source>
</evidence>
<dbReference type="Gene3D" id="1.10.3430.10">
    <property type="entry name" value="Ammonium transporter AmtB like domains"/>
    <property type="match status" value="1"/>
</dbReference>
<dbReference type="PANTHER" id="PTHR43029">
    <property type="entry name" value="AMMONIUM TRANSPORTER MEP2"/>
    <property type="match status" value="1"/>
</dbReference>
<evidence type="ECO:0000256" key="9">
    <source>
        <dbReference type="RuleBase" id="RU362002"/>
    </source>
</evidence>
<keyword evidence="7 9" id="KW-0924">Ammonia transport</keyword>
<feature type="transmembrane region" description="Helical" evidence="9">
    <location>
        <begin position="325"/>
        <end position="345"/>
    </location>
</feature>
<comment type="subcellular location">
    <subcellularLocation>
        <location evidence="9">Cell membrane</location>
        <topology evidence="9">Multi-pass membrane protein</topology>
    </subcellularLocation>
    <subcellularLocation>
        <location evidence="1">Membrane</location>
        <topology evidence="1">Multi-pass membrane protein</topology>
    </subcellularLocation>
</comment>
<dbReference type="InterPro" id="IPR024041">
    <property type="entry name" value="NH4_transpt_AmtB-like_dom"/>
</dbReference>
<evidence type="ECO:0000256" key="4">
    <source>
        <dbReference type="ARBA" id="ARBA00022692"/>
    </source>
</evidence>
<evidence type="ECO:0000313" key="12">
    <source>
        <dbReference type="Proteomes" id="UP000253490"/>
    </source>
</evidence>
<evidence type="ECO:0000313" key="11">
    <source>
        <dbReference type="EMBL" id="RBP59665.1"/>
    </source>
</evidence>
<dbReference type="InterPro" id="IPR029020">
    <property type="entry name" value="Ammonium/urea_transptr"/>
</dbReference>
<name>A0A366HZT0_9FIRM</name>
<feature type="transmembrane region" description="Helical" evidence="9">
    <location>
        <begin position="273"/>
        <end position="294"/>
    </location>
</feature>
<dbReference type="Pfam" id="PF00909">
    <property type="entry name" value="Ammonium_transp"/>
    <property type="match status" value="1"/>
</dbReference>
<sequence>MRTLNPYSRVQLPDSSPFLLNCSPLNNLTIKLLCNIKIIERGRNMNSGDIAFIIFCAIAVFFMTPGVSMLYGGMVDKNNTVNVITSTFVCCGLGILLWFTLGYTLSFGPDLGGLGIIGNFDYAFFRGLSISEAGPYSSSIPSALFALLQTMTAVITPAIIVGSVVGRMKFKPMVIFVIAWMFLVFFPLVHMVWADGGLMVKLNVVDYGGGTAVHMSSGISGLVACIMLGKRENLGKKAITPHNLPLYYIGGSIVYAGWFAFNGGTALGANGTAIHAIINTALSSSVGILTWLMIEAIVNKKVSLSGIMIGAIVGLVGITPGAGYVPFWSAPIIGFFVTIICYFSMTSIKTKFGYDDALDVFGCHGVGGLLGMLFVGIFADPSVNSALAMKGLFFGEYQLLINQILAIFITIMISVIMTFVIMSLLRKITVIRASSQEEKQGLDISEHGEVAYNNE</sequence>
<dbReference type="PANTHER" id="PTHR43029:SF10">
    <property type="entry name" value="AMMONIUM TRANSPORTER MEP2"/>
    <property type="match status" value="1"/>
</dbReference>
<accession>A0A366HZT0</accession>
<feature type="transmembrane region" description="Helical" evidence="9">
    <location>
        <begin position="83"/>
        <end position="105"/>
    </location>
</feature>
<keyword evidence="6 9" id="KW-0472">Membrane</keyword>
<evidence type="ECO:0000256" key="1">
    <source>
        <dbReference type="ARBA" id="ARBA00004141"/>
    </source>
</evidence>
<evidence type="ECO:0000256" key="3">
    <source>
        <dbReference type="ARBA" id="ARBA00022448"/>
    </source>
</evidence>
<evidence type="ECO:0000256" key="6">
    <source>
        <dbReference type="ARBA" id="ARBA00023136"/>
    </source>
</evidence>
<proteinExistence type="inferred from homology"/>
<comment type="caution">
    <text evidence="11">The sequence shown here is derived from an EMBL/GenBank/DDBJ whole genome shotgun (WGS) entry which is preliminary data.</text>
</comment>
<evidence type="ECO:0000256" key="5">
    <source>
        <dbReference type="ARBA" id="ARBA00022989"/>
    </source>
</evidence>
<evidence type="ECO:0000256" key="2">
    <source>
        <dbReference type="ARBA" id="ARBA00005887"/>
    </source>
</evidence>
<feature type="transmembrane region" description="Helical" evidence="9">
    <location>
        <begin position="213"/>
        <end position="230"/>
    </location>
</feature>
<dbReference type="AlphaFoldDB" id="A0A366HZT0"/>
<comment type="similarity">
    <text evidence="2 9">Belongs to the ammonia transporter channel (TC 1.A.11.2) family.</text>
</comment>
<feature type="transmembrane region" description="Helical" evidence="9">
    <location>
        <begin position="50"/>
        <end position="71"/>
    </location>
</feature>
<keyword evidence="4 9" id="KW-0812">Transmembrane</keyword>
<dbReference type="GO" id="GO:0008519">
    <property type="term" value="F:ammonium channel activity"/>
    <property type="evidence" value="ECO:0007669"/>
    <property type="project" value="InterPro"/>
</dbReference>